<dbReference type="Pfam" id="PF00675">
    <property type="entry name" value="Peptidase_M16"/>
    <property type="match status" value="1"/>
</dbReference>
<feature type="domain" description="Peptidase M16 C-terminal" evidence="5">
    <location>
        <begin position="213"/>
        <end position="388"/>
    </location>
</feature>
<protein>
    <recommendedName>
        <fullName evidence="8">Insulinase family protein</fullName>
    </recommendedName>
</protein>
<comment type="similarity">
    <text evidence="1 2">Belongs to the peptidase M16 family.</text>
</comment>
<evidence type="ECO:0000256" key="2">
    <source>
        <dbReference type="RuleBase" id="RU004447"/>
    </source>
</evidence>
<dbReference type="PANTHER" id="PTHR11851:SF49">
    <property type="entry name" value="MITOCHONDRIAL-PROCESSING PEPTIDASE SUBUNIT ALPHA"/>
    <property type="match status" value="1"/>
</dbReference>
<dbReference type="SUPFAM" id="SSF63411">
    <property type="entry name" value="LuxS/MPP-like metallohydrolase"/>
    <property type="match status" value="2"/>
</dbReference>
<dbReference type="InterPro" id="IPR011765">
    <property type="entry name" value="Pept_M16_N"/>
</dbReference>
<dbReference type="Gene3D" id="3.30.830.10">
    <property type="entry name" value="Metalloenzyme, LuxS/M16 peptidase-like"/>
    <property type="match status" value="2"/>
</dbReference>
<dbReference type="PANTHER" id="PTHR11851">
    <property type="entry name" value="METALLOPROTEASE"/>
    <property type="match status" value="1"/>
</dbReference>
<dbReference type="Proteomes" id="UP000229307">
    <property type="component" value="Unassembled WGS sequence"/>
</dbReference>
<dbReference type="InterPro" id="IPR001431">
    <property type="entry name" value="Pept_M16_Zn_BS"/>
</dbReference>
<dbReference type="AlphaFoldDB" id="A0A2M7S6Y3"/>
<evidence type="ECO:0000256" key="3">
    <source>
        <dbReference type="SAM" id="SignalP"/>
    </source>
</evidence>
<dbReference type="InterPro" id="IPR050361">
    <property type="entry name" value="MPP/UQCRC_Complex"/>
</dbReference>
<reference evidence="7" key="1">
    <citation type="submission" date="2017-09" db="EMBL/GenBank/DDBJ databases">
        <title>Depth-based differentiation of microbial function through sediment-hosted aquifers and enrichment of novel symbionts in the deep terrestrial subsurface.</title>
        <authorList>
            <person name="Probst A.J."/>
            <person name="Ladd B."/>
            <person name="Jarett J.K."/>
            <person name="Geller-Mcgrath D.E."/>
            <person name="Sieber C.M.K."/>
            <person name="Emerson J.B."/>
            <person name="Anantharaman K."/>
            <person name="Thomas B.C."/>
            <person name="Malmstrom R."/>
            <person name="Stieglmeier M."/>
            <person name="Klingl A."/>
            <person name="Woyke T."/>
            <person name="Ryan C.M."/>
            <person name="Banfield J.F."/>
        </authorList>
    </citation>
    <scope>NUCLEOTIDE SEQUENCE [LARGE SCALE GENOMIC DNA]</scope>
</reference>
<dbReference type="GO" id="GO:0004222">
    <property type="term" value="F:metalloendopeptidase activity"/>
    <property type="evidence" value="ECO:0007669"/>
    <property type="project" value="InterPro"/>
</dbReference>
<accession>A0A2M7S6Y3</accession>
<proteinExistence type="inferred from homology"/>
<evidence type="ECO:0000256" key="1">
    <source>
        <dbReference type="ARBA" id="ARBA00007261"/>
    </source>
</evidence>
<dbReference type="PROSITE" id="PS00143">
    <property type="entry name" value="INSULINASE"/>
    <property type="match status" value="1"/>
</dbReference>
<dbReference type="GO" id="GO:0046872">
    <property type="term" value="F:metal ion binding"/>
    <property type="evidence" value="ECO:0007669"/>
    <property type="project" value="InterPro"/>
</dbReference>
<name>A0A2M7S6Y3_9BACT</name>
<keyword evidence="3" id="KW-0732">Signal</keyword>
<gene>
    <name evidence="6" type="ORF">COY52_10100</name>
</gene>
<sequence length="459" mass="51857">MQIAKFKMKRNILLVLLFVMVCGASGAADVKYLRLDNGMTVILKEDHKIPALAIQLWVRCGSKDEEETMGGISHFLEHMAFKGTEKYAVNEIHREVEKRGGDINAGTSRDFTYYYIILPGSLLSYMGETQAQGREKAGNSSLRTGLDIIYQVSMKSVFADEEIEKEKLVVLEEIKRKYDDPQGYLWDLFNQAVYAGSPYAHPVLGTEVSVGNFTSGNVADYFREHYTPRNFILVLAGDFKTGEAAGIIRELFGKEKGGPVFPAAHVSLPRQRENPEEVKAERNMMQAYLITGMLGPAGADQDAYAMDVLVYILGKGRASRLHRILRERRELVWDIDCSFITQAGMGPFYVYVECDPQKIPEAREEIKNQLDRFSVEQVTEEEIRRSKALIESEYLLGTESNQGFAFNLGYYELIGSYRWGLDYLKNIMKVTSGDILRVARKYIATERSLCVMVVPSSAQ</sequence>
<organism evidence="6 7">
    <name type="scientific">Candidatus Desantisbacteria bacterium CG_4_10_14_0_8_um_filter_48_22</name>
    <dbReference type="NCBI Taxonomy" id="1974543"/>
    <lineage>
        <taxon>Bacteria</taxon>
        <taxon>Candidatus Desantisiibacteriota</taxon>
    </lineage>
</organism>
<dbReference type="InterPro" id="IPR007863">
    <property type="entry name" value="Peptidase_M16_C"/>
</dbReference>
<dbReference type="InterPro" id="IPR011249">
    <property type="entry name" value="Metalloenz_LuxS/M16"/>
</dbReference>
<feature type="signal peptide" evidence="3">
    <location>
        <begin position="1"/>
        <end position="27"/>
    </location>
</feature>
<feature type="domain" description="Peptidase M16 N-terminal" evidence="4">
    <location>
        <begin position="41"/>
        <end position="206"/>
    </location>
</feature>
<evidence type="ECO:0000259" key="5">
    <source>
        <dbReference type="Pfam" id="PF05193"/>
    </source>
</evidence>
<evidence type="ECO:0000313" key="6">
    <source>
        <dbReference type="EMBL" id="PIZ15287.1"/>
    </source>
</evidence>
<dbReference type="EMBL" id="PFMR01000272">
    <property type="protein sequence ID" value="PIZ15287.1"/>
    <property type="molecule type" value="Genomic_DNA"/>
</dbReference>
<dbReference type="Pfam" id="PF05193">
    <property type="entry name" value="Peptidase_M16_C"/>
    <property type="match status" value="1"/>
</dbReference>
<comment type="caution">
    <text evidence="6">The sequence shown here is derived from an EMBL/GenBank/DDBJ whole genome shotgun (WGS) entry which is preliminary data.</text>
</comment>
<evidence type="ECO:0000259" key="4">
    <source>
        <dbReference type="Pfam" id="PF00675"/>
    </source>
</evidence>
<evidence type="ECO:0008006" key="8">
    <source>
        <dbReference type="Google" id="ProtNLM"/>
    </source>
</evidence>
<feature type="chain" id="PRO_5014656759" description="Insulinase family protein" evidence="3">
    <location>
        <begin position="28"/>
        <end position="459"/>
    </location>
</feature>
<dbReference type="GO" id="GO:0006508">
    <property type="term" value="P:proteolysis"/>
    <property type="evidence" value="ECO:0007669"/>
    <property type="project" value="InterPro"/>
</dbReference>
<evidence type="ECO:0000313" key="7">
    <source>
        <dbReference type="Proteomes" id="UP000229307"/>
    </source>
</evidence>